<dbReference type="RefSeq" id="WP_132873791.1">
    <property type="nucleotide sequence ID" value="NZ_JAJUHT010000001.1"/>
</dbReference>
<dbReference type="InterPro" id="IPR010898">
    <property type="entry name" value="Hpre_diP_synth_I"/>
</dbReference>
<reference evidence="2 3" key="1">
    <citation type="submission" date="2019-03" db="EMBL/GenBank/DDBJ databases">
        <title>Genomic Encyclopedia of Type Strains, Phase IV (KMG-IV): sequencing the most valuable type-strain genomes for metagenomic binning, comparative biology and taxonomic classification.</title>
        <authorList>
            <person name="Goeker M."/>
        </authorList>
    </citation>
    <scope>NUCLEOTIDE SEQUENCE [LARGE SCALE GENOMIC DNA]</scope>
    <source>
        <strain evidence="2 3">DSM 24984</strain>
    </source>
</reference>
<keyword evidence="1" id="KW-0472">Membrane</keyword>
<feature type="transmembrane region" description="Helical" evidence="1">
    <location>
        <begin position="109"/>
        <end position="131"/>
    </location>
</feature>
<evidence type="ECO:0000256" key="1">
    <source>
        <dbReference type="SAM" id="Phobius"/>
    </source>
</evidence>
<dbReference type="Pfam" id="PF07456">
    <property type="entry name" value="Hpre_diP_synt_I"/>
    <property type="match status" value="1"/>
</dbReference>
<proteinExistence type="predicted"/>
<dbReference type="AlphaFoldDB" id="A0A4R1K9B3"/>
<keyword evidence="1" id="KW-0812">Transmembrane</keyword>
<feature type="transmembrane region" description="Helical" evidence="1">
    <location>
        <begin position="12"/>
        <end position="33"/>
    </location>
</feature>
<evidence type="ECO:0000313" key="2">
    <source>
        <dbReference type="EMBL" id="TCK60934.1"/>
    </source>
</evidence>
<keyword evidence="3" id="KW-1185">Reference proteome</keyword>
<organism evidence="2 3">
    <name type="scientific">Seleniivibrio woodruffii</name>
    <dbReference type="NCBI Taxonomy" id="1078050"/>
    <lineage>
        <taxon>Bacteria</taxon>
        <taxon>Pseudomonadati</taxon>
        <taxon>Deferribacterota</taxon>
        <taxon>Deferribacteres</taxon>
        <taxon>Deferribacterales</taxon>
        <taxon>Geovibrionaceae</taxon>
        <taxon>Seleniivibrio</taxon>
    </lineage>
</organism>
<evidence type="ECO:0000313" key="3">
    <source>
        <dbReference type="Proteomes" id="UP000294614"/>
    </source>
</evidence>
<name>A0A4R1K9B3_9BACT</name>
<dbReference type="OrthoDB" id="9792659at2"/>
<dbReference type="Gene3D" id="1.10.1760.20">
    <property type="match status" value="1"/>
</dbReference>
<feature type="transmembrane region" description="Helical" evidence="1">
    <location>
        <begin position="45"/>
        <end position="63"/>
    </location>
</feature>
<keyword evidence="1" id="KW-1133">Transmembrane helix</keyword>
<gene>
    <name evidence="2" type="ORF">C8D98_1815</name>
</gene>
<feature type="transmembrane region" description="Helical" evidence="1">
    <location>
        <begin position="137"/>
        <end position="158"/>
    </location>
</feature>
<accession>A0A4R1K9B3</accession>
<protein>
    <submittedName>
        <fullName evidence="2">Heptaprenyl diphosphate synthase</fullName>
    </submittedName>
</protein>
<dbReference type="EMBL" id="SMGG01000004">
    <property type="protein sequence ID" value="TCK60934.1"/>
    <property type="molecule type" value="Genomic_DNA"/>
</dbReference>
<comment type="caution">
    <text evidence="2">The sequence shown here is derived from an EMBL/GenBank/DDBJ whole genome shotgun (WGS) entry which is preliminary data.</text>
</comment>
<dbReference type="Proteomes" id="UP000294614">
    <property type="component" value="Unassembled WGS sequence"/>
</dbReference>
<feature type="transmembrane region" description="Helical" evidence="1">
    <location>
        <begin position="83"/>
        <end position="102"/>
    </location>
</feature>
<sequence length="178" mass="19232">MTQSPNSHNRLAMTGLFAAMTVALGVLESFIALPVPGVRIGLSNVGIMLCLYLIDFPAALYVAVTKAILVPLLTGNLIVKMSIALPSTLAATVVMGIFVFVLGRFTTPLSIGALGAVAHICTQFLVVKTLYIKADAIYNLLPFFCFFSVLTGVLTGYITRIIINNIREDERCITCFRK</sequence>